<proteinExistence type="predicted"/>
<protein>
    <recommendedName>
        <fullName evidence="4">Kinetochore protein mis14</fullName>
    </recommendedName>
</protein>
<dbReference type="PANTHER" id="PTHR31749:SF3">
    <property type="entry name" value="KINETOCHORE-ASSOCIATED PROTEIN NSL1 HOMOLOG"/>
    <property type="match status" value="1"/>
</dbReference>
<dbReference type="OrthoDB" id="2135762at2759"/>
<dbReference type="GO" id="GO:0000444">
    <property type="term" value="C:MIS12/MIND type complex"/>
    <property type="evidence" value="ECO:0007669"/>
    <property type="project" value="TreeGrafter"/>
</dbReference>
<dbReference type="GO" id="GO:0000070">
    <property type="term" value="P:mitotic sister chromatid segregation"/>
    <property type="evidence" value="ECO:0007669"/>
    <property type="project" value="InterPro"/>
</dbReference>
<evidence type="ECO:0000313" key="2">
    <source>
        <dbReference type="EMBL" id="ODQ73574.1"/>
    </source>
</evidence>
<name>A0A1E3Q7U8_LIPST</name>
<organism evidence="2 3">
    <name type="scientific">Lipomyces starkeyi NRRL Y-11557</name>
    <dbReference type="NCBI Taxonomy" id="675824"/>
    <lineage>
        <taxon>Eukaryota</taxon>
        <taxon>Fungi</taxon>
        <taxon>Dikarya</taxon>
        <taxon>Ascomycota</taxon>
        <taxon>Saccharomycotina</taxon>
        <taxon>Lipomycetes</taxon>
        <taxon>Lipomycetales</taxon>
        <taxon>Lipomycetaceae</taxon>
        <taxon>Lipomyces</taxon>
    </lineage>
</organism>
<dbReference type="STRING" id="675824.A0A1E3Q7U8"/>
<dbReference type="AlphaFoldDB" id="A0A1E3Q7U8"/>
<dbReference type="PANTHER" id="PTHR31749">
    <property type="entry name" value="KINETOCHORE-ASSOCIATED PROTEIN NSL1 HOMOLOG"/>
    <property type="match status" value="1"/>
</dbReference>
<gene>
    <name evidence="2" type="ORF">LIPSTDRAFT_117091</name>
</gene>
<accession>A0A1E3Q7U8</accession>
<feature type="coiled-coil region" evidence="1">
    <location>
        <begin position="128"/>
        <end position="174"/>
    </location>
</feature>
<reference evidence="2 3" key="1">
    <citation type="journal article" date="2016" name="Proc. Natl. Acad. Sci. U.S.A.">
        <title>Comparative genomics of biotechnologically important yeasts.</title>
        <authorList>
            <person name="Riley R."/>
            <person name="Haridas S."/>
            <person name="Wolfe K.H."/>
            <person name="Lopes M.R."/>
            <person name="Hittinger C.T."/>
            <person name="Goeker M."/>
            <person name="Salamov A.A."/>
            <person name="Wisecaver J.H."/>
            <person name="Long T.M."/>
            <person name="Calvey C.H."/>
            <person name="Aerts A.L."/>
            <person name="Barry K.W."/>
            <person name="Choi C."/>
            <person name="Clum A."/>
            <person name="Coughlan A.Y."/>
            <person name="Deshpande S."/>
            <person name="Douglass A.P."/>
            <person name="Hanson S.J."/>
            <person name="Klenk H.-P."/>
            <person name="LaButti K.M."/>
            <person name="Lapidus A."/>
            <person name="Lindquist E.A."/>
            <person name="Lipzen A.M."/>
            <person name="Meier-Kolthoff J.P."/>
            <person name="Ohm R.A."/>
            <person name="Otillar R.P."/>
            <person name="Pangilinan J.L."/>
            <person name="Peng Y."/>
            <person name="Rokas A."/>
            <person name="Rosa C.A."/>
            <person name="Scheuner C."/>
            <person name="Sibirny A.A."/>
            <person name="Slot J.C."/>
            <person name="Stielow J.B."/>
            <person name="Sun H."/>
            <person name="Kurtzman C.P."/>
            <person name="Blackwell M."/>
            <person name="Grigoriev I.V."/>
            <person name="Jeffries T.W."/>
        </authorList>
    </citation>
    <scope>NUCLEOTIDE SEQUENCE [LARGE SCALE GENOMIC DNA]</scope>
    <source>
        <strain evidence="2 3">NRRL Y-11557</strain>
    </source>
</reference>
<keyword evidence="1" id="KW-0175">Coiled coil</keyword>
<sequence length="239" mass="27291">MAAAESGRMIPDFEIRQLHHPPIHQKLQLVSQDVRFLQRKLLDIAKAKIDGNFPTQPSGGQDPLKEQVEEILKQFILRTIELSKYSLVVNGIEGANPSLDSLMKGADLDKEEEADKYEPFDLELNEQVRELYAQIDEETVEVTKLRREAPLRALEAYKSKLDRLDEQRTNAQTDDVAMDDADFAEVKVAEFLPRRESIMADFEKLIATLREMKKRVPAASSKLDRAEAAVTHLNHRNNK</sequence>
<evidence type="ECO:0000256" key="1">
    <source>
        <dbReference type="SAM" id="Coils"/>
    </source>
</evidence>
<dbReference type="Proteomes" id="UP000094385">
    <property type="component" value="Unassembled WGS sequence"/>
</dbReference>
<dbReference type="InterPro" id="IPR013950">
    <property type="entry name" value="Mis14/Nsl1"/>
</dbReference>
<dbReference type="Pfam" id="PF08641">
    <property type="entry name" value="Mis14"/>
    <property type="match status" value="1"/>
</dbReference>
<evidence type="ECO:0008006" key="4">
    <source>
        <dbReference type="Google" id="ProtNLM"/>
    </source>
</evidence>
<evidence type="ECO:0000313" key="3">
    <source>
        <dbReference type="Proteomes" id="UP000094385"/>
    </source>
</evidence>
<dbReference type="EMBL" id="KV454293">
    <property type="protein sequence ID" value="ODQ73574.1"/>
    <property type="molecule type" value="Genomic_DNA"/>
</dbReference>
<keyword evidence="3" id="KW-1185">Reference proteome</keyword>